<reference evidence="1 2" key="2">
    <citation type="submission" date="2020-05" db="EMBL/GenBank/DDBJ databases">
        <title>Draft genome sequence of Desulfovibrio sp. strainFSS-1.</title>
        <authorList>
            <person name="Shimoshige H."/>
            <person name="Kobayashi H."/>
            <person name="Maekawa T."/>
        </authorList>
    </citation>
    <scope>NUCLEOTIDE SEQUENCE [LARGE SCALE GENOMIC DNA]</scope>
    <source>
        <strain evidence="1 2">SIID29052-01</strain>
    </source>
</reference>
<keyword evidence="2" id="KW-1185">Reference proteome</keyword>
<protein>
    <submittedName>
        <fullName evidence="1">Uncharacterized protein</fullName>
    </submittedName>
</protein>
<organism evidence="1 2">
    <name type="scientific">Fundidesulfovibrio magnetotacticus</name>
    <dbReference type="NCBI Taxonomy" id="2730080"/>
    <lineage>
        <taxon>Bacteria</taxon>
        <taxon>Pseudomonadati</taxon>
        <taxon>Thermodesulfobacteriota</taxon>
        <taxon>Desulfovibrionia</taxon>
        <taxon>Desulfovibrionales</taxon>
        <taxon>Desulfovibrionaceae</taxon>
        <taxon>Fundidesulfovibrio</taxon>
    </lineage>
</organism>
<proteinExistence type="predicted"/>
<name>A0A6V8LKU8_9BACT</name>
<dbReference type="AlphaFoldDB" id="A0A6V8LKU8"/>
<evidence type="ECO:0000313" key="1">
    <source>
        <dbReference type="EMBL" id="GFK93322.1"/>
    </source>
</evidence>
<gene>
    <name evidence="1" type="ORF">NNJEOMEG_01154</name>
</gene>
<comment type="caution">
    <text evidence="1">The sequence shown here is derived from an EMBL/GenBank/DDBJ whole genome shotgun (WGS) entry which is preliminary data.</text>
</comment>
<accession>A0A6V8LKU8</accession>
<dbReference type="EMBL" id="BLTE01000004">
    <property type="protein sequence ID" value="GFK93322.1"/>
    <property type="molecule type" value="Genomic_DNA"/>
</dbReference>
<reference evidence="1 2" key="1">
    <citation type="submission" date="2020-04" db="EMBL/GenBank/DDBJ databases">
        <authorList>
            <consortium name="Desulfovibrio sp. FSS-1 genome sequencing consortium"/>
            <person name="Shimoshige H."/>
            <person name="Kobayashi H."/>
            <person name="Maekawa T."/>
        </authorList>
    </citation>
    <scope>NUCLEOTIDE SEQUENCE [LARGE SCALE GENOMIC DNA]</scope>
    <source>
        <strain evidence="1 2">SIID29052-01</strain>
    </source>
</reference>
<dbReference type="Proteomes" id="UP000494245">
    <property type="component" value="Unassembled WGS sequence"/>
</dbReference>
<sequence length="32" mass="3622">MFTLTEPAKKQLDSYFADKEKSPIRIYLSSGG</sequence>
<evidence type="ECO:0000313" key="2">
    <source>
        <dbReference type="Proteomes" id="UP000494245"/>
    </source>
</evidence>